<evidence type="ECO:0000313" key="3">
    <source>
        <dbReference type="EMBL" id="KAJ4405238.1"/>
    </source>
</evidence>
<keyword evidence="1" id="KW-0732">Signal</keyword>
<sequence length="224" mass="24735">MKLTTLLPILTTLIPLAFAEDLQWCGEARFYPSKYSCFGTLLCPKTETGEATIACGTACYDAGTYYCDSNTHLQLITPDAAVQYCGTAPYRPGEYTCWNGNFLCPVLNGEATLACGGTACYNPREYNCVDGKLGTPAEVPPPPQPTCGGLYVWQKDDRFPQSRQPESDVRSDVKSDIMRSVEIDERTEADIPQQHADITYFCAASKCRPFNPPKMVRKSVLQLL</sequence>
<protein>
    <recommendedName>
        <fullName evidence="2">Endo-1,3(4)-beta-glucanase 1 carbohydrate binding domain-containing protein</fullName>
    </recommendedName>
</protein>
<proteinExistence type="predicted"/>
<feature type="domain" description="Endo-1,3(4)-beta-glucanase 1 carbohydrate binding" evidence="2">
    <location>
        <begin position="85"/>
        <end position="133"/>
    </location>
</feature>
<evidence type="ECO:0000256" key="1">
    <source>
        <dbReference type="SAM" id="SignalP"/>
    </source>
</evidence>
<evidence type="ECO:0000259" key="2">
    <source>
        <dbReference type="Pfam" id="PF10645"/>
    </source>
</evidence>
<accession>A0A9W8ZD07</accession>
<organism evidence="3 4">
    <name type="scientific">Didymella pomorum</name>
    <dbReference type="NCBI Taxonomy" id="749634"/>
    <lineage>
        <taxon>Eukaryota</taxon>
        <taxon>Fungi</taxon>
        <taxon>Dikarya</taxon>
        <taxon>Ascomycota</taxon>
        <taxon>Pezizomycotina</taxon>
        <taxon>Dothideomycetes</taxon>
        <taxon>Pleosporomycetidae</taxon>
        <taxon>Pleosporales</taxon>
        <taxon>Pleosporineae</taxon>
        <taxon>Didymellaceae</taxon>
        <taxon>Didymella</taxon>
    </lineage>
</organism>
<dbReference type="InterPro" id="IPR018909">
    <property type="entry name" value="Eng1_septum"/>
</dbReference>
<feature type="signal peptide" evidence="1">
    <location>
        <begin position="1"/>
        <end position="19"/>
    </location>
</feature>
<keyword evidence="4" id="KW-1185">Reference proteome</keyword>
<reference evidence="3" key="1">
    <citation type="submission" date="2022-10" db="EMBL/GenBank/DDBJ databases">
        <title>Tapping the CABI collections for fungal endophytes: first genome assemblies for Collariella, Neodidymelliopsis, Ascochyta clinopodiicola, Didymella pomorum, Didymosphaeria variabile, Neocosmospora piperis and Neocucurbitaria cava.</title>
        <authorList>
            <person name="Hill R."/>
        </authorList>
    </citation>
    <scope>NUCLEOTIDE SEQUENCE</scope>
    <source>
        <strain evidence="3">IMI 355091</strain>
    </source>
</reference>
<dbReference type="GO" id="GO:0030246">
    <property type="term" value="F:carbohydrate binding"/>
    <property type="evidence" value="ECO:0007669"/>
    <property type="project" value="InterPro"/>
</dbReference>
<dbReference type="Pfam" id="PF10645">
    <property type="entry name" value="Carb_bind"/>
    <property type="match status" value="2"/>
</dbReference>
<gene>
    <name evidence="3" type="ORF">N0V91_005398</name>
</gene>
<evidence type="ECO:0000313" key="4">
    <source>
        <dbReference type="Proteomes" id="UP001140510"/>
    </source>
</evidence>
<feature type="domain" description="Endo-1,3(4)-beta-glucanase 1 carbohydrate binding" evidence="2">
    <location>
        <begin position="25"/>
        <end position="71"/>
    </location>
</feature>
<name>A0A9W8ZD07_9PLEO</name>
<dbReference type="Proteomes" id="UP001140510">
    <property type="component" value="Unassembled WGS sequence"/>
</dbReference>
<dbReference type="AlphaFoldDB" id="A0A9W8ZD07"/>
<comment type="caution">
    <text evidence="3">The sequence shown here is derived from an EMBL/GenBank/DDBJ whole genome shotgun (WGS) entry which is preliminary data.</text>
</comment>
<feature type="chain" id="PRO_5040839661" description="Endo-1,3(4)-beta-glucanase 1 carbohydrate binding domain-containing protein" evidence="1">
    <location>
        <begin position="20"/>
        <end position="224"/>
    </location>
</feature>
<dbReference type="OrthoDB" id="5430620at2759"/>
<dbReference type="EMBL" id="JAPEVA010000036">
    <property type="protein sequence ID" value="KAJ4405238.1"/>
    <property type="molecule type" value="Genomic_DNA"/>
</dbReference>